<keyword evidence="2" id="KW-0808">Transferase</keyword>
<evidence type="ECO:0000313" key="3">
    <source>
        <dbReference type="Proteomes" id="UP000269154"/>
    </source>
</evidence>
<name>A0A3N6PSD3_9CYAN</name>
<comment type="caution">
    <text evidence="2">The sequence shown here is derived from an EMBL/GenBank/DDBJ whole genome shotgun (WGS) entry which is preliminary data.</text>
</comment>
<sequence>MSMLENLNIRTANLSENYIIAEHFYKMWQDMGVPTDSIESNWLEITKEHIDNARKELSYESFIAEVNNTIVGSISCQIFAGLYPNILKPEYRKYGYIWGVYVEANYRRQGIAKKLTGEAIAYLKSINCTKAILHASSQGKPLYSHLGFDQNNEMRLDL</sequence>
<dbReference type="AlphaFoldDB" id="A0A3N6PSD3"/>
<dbReference type="GO" id="GO:0008080">
    <property type="term" value="F:N-acetyltransferase activity"/>
    <property type="evidence" value="ECO:0007669"/>
    <property type="project" value="TreeGrafter"/>
</dbReference>
<dbReference type="CDD" id="cd04301">
    <property type="entry name" value="NAT_SF"/>
    <property type="match status" value="1"/>
</dbReference>
<dbReference type="PANTHER" id="PTHR13355:SF15">
    <property type="entry name" value="GCN5-RELATED N-ACETYLTRANSFERASE 3, CHLOROPLASTIC"/>
    <property type="match status" value="1"/>
</dbReference>
<feature type="domain" description="N-acetyltransferase" evidence="1">
    <location>
        <begin position="7"/>
        <end position="158"/>
    </location>
</feature>
<reference evidence="2 3" key="1">
    <citation type="journal article" date="2018" name="ACS Chem. Biol.">
        <title>Ketoreductase domain dysfunction expands chemodiversity: malyngamide biosynthesis in the cyanobacterium Okeania hirsuta.</title>
        <authorList>
            <person name="Moss N.A."/>
            <person name="Leao T."/>
            <person name="Rankin M."/>
            <person name="McCullough T.M."/>
            <person name="Qu P."/>
            <person name="Korobeynikov A."/>
            <person name="Smith J.L."/>
            <person name="Gerwick L."/>
            <person name="Gerwick W.H."/>
        </authorList>
    </citation>
    <scope>NUCLEOTIDE SEQUENCE [LARGE SCALE GENOMIC DNA]</scope>
    <source>
        <strain evidence="2 3">PAB10Feb10-1</strain>
    </source>
</reference>
<organism evidence="2 3">
    <name type="scientific">Okeania hirsuta</name>
    <dbReference type="NCBI Taxonomy" id="1458930"/>
    <lineage>
        <taxon>Bacteria</taxon>
        <taxon>Bacillati</taxon>
        <taxon>Cyanobacteriota</taxon>
        <taxon>Cyanophyceae</taxon>
        <taxon>Oscillatoriophycideae</taxon>
        <taxon>Oscillatoriales</taxon>
        <taxon>Microcoleaceae</taxon>
        <taxon>Okeania</taxon>
    </lineage>
</organism>
<evidence type="ECO:0000313" key="2">
    <source>
        <dbReference type="EMBL" id="RQH28061.1"/>
    </source>
</evidence>
<dbReference type="PANTHER" id="PTHR13355">
    <property type="entry name" value="GLUCOSAMINE 6-PHOSPHATE N-ACETYLTRANSFERASE"/>
    <property type="match status" value="1"/>
</dbReference>
<dbReference type="EMBL" id="RCBY01000221">
    <property type="protein sequence ID" value="RQH28061.1"/>
    <property type="molecule type" value="Genomic_DNA"/>
</dbReference>
<dbReference type="Pfam" id="PF00583">
    <property type="entry name" value="Acetyltransf_1"/>
    <property type="match status" value="1"/>
</dbReference>
<dbReference type="InterPro" id="IPR039143">
    <property type="entry name" value="GNPNAT1-like"/>
</dbReference>
<dbReference type="InterPro" id="IPR016181">
    <property type="entry name" value="Acyl_CoA_acyltransferase"/>
</dbReference>
<dbReference type="InterPro" id="IPR000182">
    <property type="entry name" value="GNAT_dom"/>
</dbReference>
<evidence type="ECO:0000259" key="1">
    <source>
        <dbReference type="PROSITE" id="PS51186"/>
    </source>
</evidence>
<dbReference type="SUPFAM" id="SSF55729">
    <property type="entry name" value="Acyl-CoA N-acyltransferases (Nat)"/>
    <property type="match status" value="1"/>
</dbReference>
<gene>
    <name evidence="2" type="ORF">D5R40_26165</name>
</gene>
<proteinExistence type="predicted"/>
<dbReference type="Proteomes" id="UP000269154">
    <property type="component" value="Unassembled WGS sequence"/>
</dbReference>
<protein>
    <submittedName>
        <fullName evidence="2">GNAT family N-acetyltransferase</fullName>
    </submittedName>
</protein>
<dbReference type="Gene3D" id="3.40.630.30">
    <property type="match status" value="1"/>
</dbReference>
<dbReference type="OrthoDB" id="9799092at2"/>
<accession>A0A3N6PSD3</accession>
<keyword evidence="3" id="KW-1185">Reference proteome</keyword>
<dbReference type="PROSITE" id="PS51186">
    <property type="entry name" value="GNAT"/>
    <property type="match status" value="1"/>
</dbReference>